<evidence type="ECO:0000256" key="1">
    <source>
        <dbReference type="SAM" id="Phobius"/>
    </source>
</evidence>
<dbReference type="Proteomes" id="UP001185659">
    <property type="component" value="Unassembled WGS sequence"/>
</dbReference>
<sequence length="153" mass="16847">MEQKVYGGAAAGQKPTRPLGEAMKRGFLGRCPNCGRGKLFRTYLKTADECSECGEAFHHHRADDLPAYLVIFVVGHIVVGAFMGLEAVTDWAGWVHLAIWVPLTIIMSLLLIEPMKGAVVGLQWAYYMHGFGGEEDIIETHPELDASASDEMR</sequence>
<gene>
    <name evidence="2" type="ORF">R2G56_10440</name>
</gene>
<feature type="transmembrane region" description="Helical" evidence="1">
    <location>
        <begin position="65"/>
        <end position="85"/>
    </location>
</feature>
<dbReference type="RefSeq" id="WP_113155107.1">
    <property type="nucleotide sequence ID" value="NZ_CP177239.1"/>
</dbReference>
<dbReference type="EMBL" id="JAWLIP010000004">
    <property type="protein sequence ID" value="MDV6226702.1"/>
    <property type="molecule type" value="Genomic_DNA"/>
</dbReference>
<dbReference type="Pfam" id="PF06170">
    <property type="entry name" value="DUF983"/>
    <property type="match status" value="1"/>
</dbReference>
<proteinExistence type="predicted"/>
<keyword evidence="1" id="KW-0812">Transmembrane</keyword>
<name>A0ABU4AKC7_9HYPH</name>
<evidence type="ECO:0000313" key="2">
    <source>
        <dbReference type="EMBL" id="MDV6226702.1"/>
    </source>
</evidence>
<reference evidence="2 3" key="1">
    <citation type="submission" date="2023-10" db="EMBL/GenBank/DDBJ databases">
        <authorList>
            <person name="Venkata Ramana C."/>
            <person name="Sasikala C."/>
            <person name="Dhurka M."/>
        </authorList>
    </citation>
    <scope>NUCLEOTIDE SEQUENCE [LARGE SCALE GENOMIC DNA]</scope>
    <source>
        <strain evidence="2 3">KCTC 32151</strain>
    </source>
</reference>
<accession>A0ABU4AKC7</accession>
<dbReference type="NCBIfam" id="NF004633">
    <property type="entry name" value="PRK05978.1"/>
    <property type="match status" value="1"/>
</dbReference>
<evidence type="ECO:0000313" key="3">
    <source>
        <dbReference type="Proteomes" id="UP001185659"/>
    </source>
</evidence>
<protein>
    <submittedName>
        <fullName evidence="2">DUF983 domain-containing protein</fullName>
    </submittedName>
</protein>
<keyword evidence="3" id="KW-1185">Reference proteome</keyword>
<keyword evidence="1" id="KW-1133">Transmembrane helix</keyword>
<comment type="caution">
    <text evidence="2">The sequence shown here is derived from an EMBL/GenBank/DDBJ whole genome shotgun (WGS) entry which is preliminary data.</text>
</comment>
<feature type="transmembrane region" description="Helical" evidence="1">
    <location>
        <begin position="91"/>
        <end position="112"/>
    </location>
</feature>
<organism evidence="2 3">
    <name type="scientific">Nitratireductor aquimarinus</name>
    <dbReference type="NCBI Taxonomy" id="889300"/>
    <lineage>
        <taxon>Bacteria</taxon>
        <taxon>Pseudomonadati</taxon>
        <taxon>Pseudomonadota</taxon>
        <taxon>Alphaproteobacteria</taxon>
        <taxon>Hyphomicrobiales</taxon>
        <taxon>Phyllobacteriaceae</taxon>
        <taxon>Nitratireductor</taxon>
    </lineage>
</organism>
<keyword evidence="1" id="KW-0472">Membrane</keyword>
<dbReference type="InterPro" id="IPR009325">
    <property type="entry name" value="DUF983"/>
</dbReference>